<dbReference type="GO" id="GO:0008270">
    <property type="term" value="F:zinc ion binding"/>
    <property type="evidence" value="ECO:0007669"/>
    <property type="project" value="InterPro"/>
</dbReference>
<sequence>MDEAETTTRRQSKRPAVPPSTHNLRDLREIPRSCQSCRKFKLRCSGEKPQCVVCTQKGILCEYDDPPRQSTRVAAIASGGATARKRPAPTSSYAQIKESRQRKRAAAAATSCDFCRNDLRRKCDGLRPSCQSCIKRGMTCVYSGPASIPTPTSATSSAPLAPQPPSKALTVSDNEIDSDVPMHSRSGSPDISLVDVAKEDPRPRYPQGNGLGHPGSTRNPDGTNCTRPVACYFCIHVEITCTGDFPTCVNCIRRNRVCTYPDPKTYEGQFPKESALHSRQNREPERGSNSPGKAPLVLTSPGRPPARGVLDPSRGVLDARGALDPPGPSRGVLDPPSSLRGILDPPGASRGVLDTPGPPRGVLDPPSRGTLDTTRGILDPGAPRSALEPPRGVLDAPQPTLHTSRSLPGPLNQPRINNQMTPTPPSMSVSPDPSVGTSVHTISTEKNDATKTVGSGPSNIGAAGPDQNGIGANNPPRVTTNGTGASHSWQRPGTEGDSKSSSNIEPRTWANADGRAPTRTGSGADTSRTPLNIDPLRPSQTQHPRSDLPNASDRRNTAPASTMSSNESDRRNGAGPSDPRRDASRERPSSTLPPGGPNLPNKPNSDPRTISGLLTENRPLVGGPSASTSSRPQDGATAMRERSGSGSHTQPQPQSQKEPPREQYNRSNAFPNDNPYRARHGQGEGPLPSRSGSGNVGRSNQSSPRSPNFSMAGPPMQQPQPLPPTQFPSQHQHQHQRRDSFTEQGRGPPPDHRNRSDSRGGGLGAVHVSNAGSPRRGSGGYDSRGGPPPSASRPPPSMYPSQRPGPSGRYGDVHPDARRDSFSDTRRDSFSDTRRDSFSDTRRDSYDPRRDYPPEPRREHPRRDSAPNSRYDPGPPRQRHNSMTNECDRSDSRMSDRDRDDRRTLPPPGWTQQQQPSRLPARPPPVEIQPEILPATNDRSQIPAASKKGSPAGGTSTPLRPRTDSGTNSPSRGVYRRAESGSIRSSPMDMDSS</sequence>
<feature type="compositionally biased region" description="Basic and acidic residues" evidence="1">
    <location>
        <begin position="567"/>
        <end position="588"/>
    </location>
</feature>
<dbReference type="AlphaFoldDB" id="A0A5N5QLU7"/>
<dbReference type="PANTHER" id="PTHR47256:SF3">
    <property type="entry name" value="ZN(II)2CYS6 TRANSCRIPTION FACTOR (EUROFUNG)"/>
    <property type="match status" value="1"/>
</dbReference>
<dbReference type="PROSITE" id="PS50048">
    <property type="entry name" value="ZN2_CY6_FUNGAL_2"/>
    <property type="match status" value="2"/>
</dbReference>
<feature type="compositionally biased region" description="Basic and acidic residues" evidence="1">
    <location>
        <begin position="886"/>
        <end position="904"/>
    </location>
</feature>
<organism evidence="3 4">
    <name type="scientific">Ceratobasidium theobromae</name>
    <dbReference type="NCBI Taxonomy" id="1582974"/>
    <lineage>
        <taxon>Eukaryota</taxon>
        <taxon>Fungi</taxon>
        <taxon>Dikarya</taxon>
        <taxon>Basidiomycota</taxon>
        <taxon>Agaricomycotina</taxon>
        <taxon>Agaricomycetes</taxon>
        <taxon>Cantharellales</taxon>
        <taxon>Ceratobasidiaceae</taxon>
        <taxon>Ceratobasidium</taxon>
    </lineage>
</organism>
<name>A0A5N5QLU7_9AGAM</name>
<dbReference type="CDD" id="cd00067">
    <property type="entry name" value="GAL4"/>
    <property type="match status" value="3"/>
</dbReference>
<dbReference type="PANTHER" id="PTHR47256">
    <property type="entry name" value="ZN(II)2CYS6 TRANSCRIPTION FACTOR (EUROFUNG)-RELATED"/>
    <property type="match status" value="1"/>
</dbReference>
<feature type="compositionally biased region" description="Pro residues" evidence="1">
    <location>
        <begin position="716"/>
        <end position="726"/>
    </location>
</feature>
<feature type="compositionally biased region" description="Pro residues" evidence="1">
    <location>
        <begin position="786"/>
        <end position="798"/>
    </location>
</feature>
<feature type="compositionally biased region" description="Polar residues" evidence="1">
    <location>
        <begin position="644"/>
        <end position="657"/>
    </location>
</feature>
<dbReference type="Pfam" id="PF00172">
    <property type="entry name" value="Zn_clus"/>
    <property type="match status" value="2"/>
</dbReference>
<dbReference type="SMART" id="SM00066">
    <property type="entry name" value="GAL4"/>
    <property type="match status" value="3"/>
</dbReference>
<dbReference type="GO" id="GO:0000981">
    <property type="term" value="F:DNA-binding transcription factor activity, RNA polymerase II-specific"/>
    <property type="evidence" value="ECO:0007669"/>
    <property type="project" value="InterPro"/>
</dbReference>
<evidence type="ECO:0000259" key="2">
    <source>
        <dbReference type="PROSITE" id="PS50048"/>
    </source>
</evidence>
<feature type="compositionally biased region" description="Low complexity" evidence="1">
    <location>
        <begin position="689"/>
        <end position="703"/>
    </location>
</feature>
<dbReference type="Gene3D" id="4.10.240.10">
    <property type="entry name" value="Zn(2)-C6 fungal-type DNA-binding domain"/>
    <property type="match status" value="3"/>
</dbReference>
<gene>
    <name evidence="3" type="ORF">CTheo_4072</name>
</gene>
<keyword evidence="4" id="KW-1185">Reference proteome</keyword>
<feature type="compositionally biased region" description="Basic and acidic residues" evidence="1">
    <location>
        <begin position="811"/>
        <end position="865"/>
    </location>
</feature>
<evidence type="ECO:0000313" key="3">
    <source>
        <dbReference type="EMBL" id="KAB5592481.1"/>
    </source>
</evidence>
<protein>
    <submittedName>
        <fullName evidence="3">C6 transcription factor Prf</fullName>
    </submittedName>
</protein>
<feature type="domain" description="Zn(2)-C6 fungal-type" evidence="2">
    <location>
        <begin position="33"/>
        <end position="63"/>
    </location>
</feature>
<dbReference type="InterPro" id="IPR053187">
    <property type="entry name" value="Notoamide_regulator"/>
</dbReference>
<feature type="compositionally biased region" description="Polar residues" evidence="1">
    <location>
        <begin position="476"/>
        <end position="491"/>
    </location>
</feature>
<evidence type="ECO:0000313" key="4">
    <source>
        <dbReference type="Proteomes" id="UP000383932"/>
    </source>
</evidence>
<comment type="caution">
    <text evidence="3">The sequence shown here is derived from an EMBL/GenBank/DDBJ whole genome shotgun (WGS) entry which is preliminary data.</text>
</comment>
<dbReference type="EMBL" id="SSOP01000063">
    <property type="protein sequence ID" value="KAB5592481.1"/>
    <property type="molecule type" value="Genomic_DNA"/>
</dbReference>
<proteinExistence type="predicted"/>
<feature type="region of interest" description="Disordered" evidence="1">
    <location>
        <begin position="199"/>
        <end position="221"/>
    </location>
</feature>
<feature type="compositionally biased region" description="Low complexity" evidence="1">
    <location>
        <begin position="426"/>
        <end position="435"/>
    </location>
</feature>
<feature type="region of interest" description="Disordered" evidence="1">
    <location>
        <begin position="151"/>
        <end position="171"/>
    </location>
</feature>
<dbReference type="OrthoDB" id="39175at2759"/>
<dbReference type="Proteomes" id="UP000383932">
    <property type="component" value="Unassembled WGS sequence"/>
</dbReference>
<feature type="domain" description="Zn(2)-C6 fungal-type" evidence="2">
    <location>
        <begin position="230"/>
        <end position="260"/>
    </location>
</feature>
<dbReference type="InterPro" id="IPR001138">
    <property type="entry name" value="Zn2Cys6_DnaBD"/>
</dbReference>
<feature type="compositionally biased region" description="Polar residues" evidence="1">
    <location>
        <begin position="953"/>
        <end position="971"/>
    </location>
</feature>
<feature type="region of interest" description="Disordered" evidence="1">
    <location>
        <begin position="1"/>
        <end position="25"/>
    </location>
</feature>
<accession>A0A5N5QLU7</accession>
<feature type="compositionally biased region" description="Polar residues" evidence="1">
    <location>
        <begin position="519"/>
        <end position="530"/>
    </location>
</feature>
<feature type="compositionally biased region" description="Basic and acidic residues" evidence="1">
    <location>
        <begin position="749"/>
        <end position="758"/>
    </location>
</feature>
<feature type="compositionally biased region" description="Low complexity" evidence="1">
    <location>
        <begin position="589"/>
        <end position="604"/>
    </location>
</feature>
<dbReference type="SUPFAM" id="SSF57701">
    <property type="entry name" value="Zn2/Cys6 DNA-binding domain"/>
    <property type="match status" value="3"/>
</dbReference>
<feature type="region of interest" description="Disordered" evidence="1">
    <location>
        <begin position="265"/>
        <end position="993"/>
    </location>
</feature>
<dbReference type="PRINTS" id="PR00755">
    <property type="entry name" value="AFLATOXINBRP"/>
</dbReference>
<feature type="compositionally biased region" description="Basic and acidic residues" evidence="1">
    <location>
        <begin position="274"/>
        <end position="286"/>
    </location>
</feature>
<dbReference type="PROSITE" id="PS00463">
    <property type="entry name" value="ZN2_CY6_FUNGAL_1"/>
    <property type="match status" value="1"/>
</dbReference>
<dbReference type="InterPro" id="IPR036864">
    <property type="entry name" value="Zn2-C6_fun-type_DNA-bd_sf"/>
</dbReference>
<feature type="compositionally biased region" description="Low complexity" evidence="1">
    <location>
        <begin position="151"/>
        <end position="160"/>
    </location>
</feature>
<evidence type="ECO:0000256" key="1">
    <source>
        <dbReference type="SAM" id="MobiDB-lite"/>
    </source>
</evidence>
<reference evidence="3 4" key="1">
    <citation type="journal article" date="2019" name="Fungal Biol. Biotechnol.">
        <title>Draft genome sequence of fastidious pathogen Ceratobasidium theobromae, which causes vascular-streak dieback in Theobroma cacao.</title>
        <authorList>
            <person name="Ali S.S."/>
            <person name="Asman A."/>
            <person name="Shao J."/>
            <person name="Firmansyah A.P."/>
            <person name="Susilo A.W."/>
            <person name="Rosmana A."/>
            <person name="McMahon P."/>
            <person name="Junaid M."/>
            <person name="Guest D."/>
            <person name="Kheng T.Y."/>
            <person name="Meinhardt L.W."/>
            <person name="Bailey B.A."/>
        </authorList>
    </citation>
    <scope>NUCLEOTIDE SEQUENCE [LARGE SCALE GENOMIC DNA]</scope>
    <source>
        <strain evidence="3 4">CT2</strain>
    </source>
</reference>